<feature type="transmembrane region" description="Helical" evidence="6">
    <location>
        <begin position="359"/>
        <end position="379"/>
    </location>
</feature>
<comment type="subcellular location">
    <subcellularLocation>
        <location evidence="1">Membrane</location>
        <topology evidence="1">Multi-pass membrane protein</topology>
    </subcellularLocation>
</comment>
<name>A0A0U5C6J6_ASPCI</name>
<feature type="region of interest" description="Disordered" evidence="5">
    <location>
        <begin position="1"/>
        <end position="47"/>
    </location>
</feature>
<sequence length="532" mass="58038">MESRNDAPDGRLSAMSTIAETDNSRLEERDVEKEANPEPGSNSTAVKKVFPETDLSRGIVGWEGQDDPNNPQNFAPGKKWGLLGLISAFTLVSPLASSMFAPAVSYMAADFRETNQTILSFTVSVFLLGYTFGPCLLAPLSEIYGRRVVLSFSNWFFVVWQIGCALAQNIETEIICRFFAGIGGAGCITLGAGVIADLFPIEQRGKATAIWGLGPLMGPVIGPIAGGFIGQEAGWRWAFWVLLIAGGVLSLAIEVLNRETFAPVLIRWKTAKLAKETGRTDLRSAYEQGNGKQGAEPVRVEEALKLGLQRPFHLLVKSPIVLLLSTYMSFVYGLLYLFFTTISSVFRTQYGFSTGLSGLAYLGIGMGFAVGLAFMALTNDRMLVRATRHNGGVFEPEMRLPLMIIFSSILPISFFWYGWTVEKEVHWIVPIIGMFPFGVAMMGVYMPIQTYVIDCYPKYAASANATLTATRSLVGALLPLAGPTMFSDLGLGWGNSLLGFLALAFVPVPILFTRYGKTIRERWPVDLDGGKA</sequence>
<feature type="compositionally biased region" description="Basic and acidic residues" evidence="5">
    <location>
        <begin position="22"/>
        <end position="36"/>
    </location>
</feature>
<feature type="transmembrane region" description="Helical" evidence="6">
    <location>
        <begin position="493"/>
        <end position="512"/>
    </location>
</feature>
<dbReference type="OMA" id="NNPQNFP"/>
<reference evidence="9" key="1">
    <citation type="journal article" date="2016" name="Genome Announc.">
        <title>Draft genome sequences of fungus Aspergillus calidoustus.</title>
        <authorList>
            <person name="Horn F."/>
            <person name="Linde J."/>
            <person name="Mattern D.J."/>
            <person name="Walther G."/>
            <person name="Guthke R."/>
            <person name="Scherlach K."/>
            <person name="Martin K."/>
            <person name="Brakhage A.A."/>
            <person name="Petzke L."/>
            <person name="Valiante V."/>
        </authorList>
    </citation>
    <scope>NUCLEOTIDE SEQUENCE [LARGE SCALE GENOMIC DNA]</scope>
    <source>
        <strain evidence="9">SF006504</strain>
    </source>
</reference>
<dbReference type="PANTHER" id="PTHR23502">
    <property type="entry name" value="MAJOR FACILITATOR SUPERFAMILY"/>
    <property type="match status" value="1"/>
</dbReference>
<dbReference type="SUPFAM" id="SSF103473">
    <property type="entry name" value="MFS general substrate transporter"/>
    <property type="match status" value="1"/>
</dbReference>
<dbReference type="STRING" id="454130.A0A0U5C6J6"/>
<proteinExistence type="predicted"/>
<accession>A0A0U5C6J6</accession>
<dbReference type="InterPro" id="IPR036259">
    <property type="entry name" value="MFS_trans_sf"/>
</dbReference>
<feature type="transmembrane region" description="Helical" evidence="6">
    <location>
        <begin position="149"/>
        <end position="168"/>
    </location>
</feature>
<feature type="transmembrane region" description="Helical" evidence="6">
    <location>
        <begin position="425"/>
        <end position="448"/>
    </location>
</feature>
<evidence type="ECO:0000256" key="5">
    <source>
        <dbReference type="SAM" id="MobiDB-lite"/>
    </source>
</evidence>
<dbReference type="InterPro" id="IPR020846">
    <property type="entry name" value="MFS_dom"/>
</dbReference>
<organism evidence="8 9">
    <name type="scientific">Aspergillus calidoustus</name>
    <dbReference type="NCBI Taxonomy" id="454130"/>
    <lineage>
        <taxon>Eukaryota</taxon>
        <taxon>Fungi</taxon>
        <taxon>Dikarya</taxon>
        <taxon>Ascomycota</taxon>
        <taxon>Pezizomycotina</taxon>
        <taxon>Eurotiomycetes</taxon>
        <taxon>Eurotiomycetidae</taxon>
        <taxon>Eurotiales</taxon>
        <taxon>Aspergillaceae</taxon>
        <taxon>Aspergillus</taxon>
        <taxon>Aspergillus subgen. Nidulantes</taxon>
    </lineage>
</organism>
<dbReference type="GO" id="GO:0016020">
    <property type="term" value="C:membrane"/>
    <property type="evidence" value="ECO:0007669"/>
    <property type="project" value="UniProtKB-SubCell"/>
</dbReference>
<feature type="transmembrane region" description="Helical" evidence="6">
    <location>
        <begin position="208"/>
        <end position="231"/>
    </location>
</feature>
<dbReference type="GO" id="GO:0140115">
    <property type="term" value="P:export across plasma membrane"/>
    <property type="evidence" value="ECO:0007669"/>
    <property type="project" value="UniProtKB-ARBA"/>
</dbReference>
<dbReference type="CDD" id="cd17323">
    <property type="entry name" value="MFS_Tpo1_MDR_like"/>
    <property type="match status" value="1"/>
</dbReference>
<evidence type="ECO:0000256" key="1">
    <source>
        <dbReference type="ARBA" id="ARBA00004141"/>
    </source>
</evidence>
<dbReference type="PROSITE" id="PS00216">
    <property type="entry name" value="SUGAR_TRANSPORT_1"/>
    <property type="match status" value="1"/>
</dbReference>
<feature type="transmembrane region" description="Helical" evidence="6">
    <location>
        <begin position="460"/>
        <end position="481"/>
    </location>
</feature>
<dbReference type="PANTHER" id="PTHR23502:SF33">
    <property type="entry name" value="MAJOR FACILITATOR SUPERFAMILY (MFS) PROFILE DOMAIN-CONTAINING PROTEIN-RELATED"/>
    <property type="match status" value="1"/>
</dbReference>
<dbReference type="EMBL" id="CDMC01000004">
    <property type="protein sequence ID" value="CEL04058.1"/>
    <property type="molecule type" value="Genomic_DNA"/>
</dbReference>
<dbReference type="GO" id="GO:0022857">
    <property type="term" value="F:transmembrane transporter activity"/>
    <property type="evidence" value="ECO:0007669"/>
    <property type="project" value="InterPro"/>
</dbReference>
<evidence type="ECO:0000313" key="8">
    <source>
        <dbReference type="EMBL" id="CEL04058.1"/>
    </source>
</evidence>
<dbReference type="Proteomes" id="UP000054771">
    <property type="component" value="Unassembled WGS sequence"/>
</dbReference>
<dbReference type="Pfam" id="PF07690">
    <property type="entry name" value="MFS_1"/>
    <property type="match status" value="1"/>
</dbReference>
<dbReference type="InterPro" id="IPR011701">
    <property type="entry name" value="MFS"/>
</dbReference>
<feature type="domain" description="Major facilitator superfamily (MFS) profile" evidence="7">
    <location>
        <begin position="82"/>
        <end position="519"/>
    </location>
</feature>
<evidence type="ECO:0000256" key="2">
    <source>
        <dbReference type="ARBA" id="ARBA00022692"/>
    </source>
</evidence>
<dbReference type="Gene3D" id="1.20.1250.20">
    <property type="entry name" value="MFS general substrate transporter like domains"/>
    <property type="match status" value="1"/>
</dbReference>
<protein>
    <recommendedName>
        <fullName evidence="7">Major facilitator superfamily (MFS) profile domain-containing protein</fullName>
    </recommendedName>
</protein>
<dbReference type="InterPro" id="IPR005829">
    <property type="entry name" value="Sugar_transporter_CS"/>
</dbReference>
<evidence type="ECO:0000313" key="9">
    <source>
        <dbReference type="Proteomes" id="UP000054771"/>
    </source>
</evidence>
<keyword evidence="3 6" id="KW-1133">Transmembrane helix</keyword>
<feature type="transmembrane region" description="Helical" evidence="6">
    <location>
        <begin position="174"/>
        <end position="196"/>
    </location>
</feature>
<evidence type="ECO:0000256" key="6">
    <source>
        <dbReference type="SAM" id="Phobius"/>
    </source>
</evidence>
<dbReference type="OrthoDB" id="5296287at2759"/>
<dbReference type="FunFam" id="1.20.1250.20:FF:000460">
    <property type="entry name" value="MFS multidrug transporter, putative"/>
    <property type="match status" value="1"/>
</dbReference>
<keyword evidence="9" id="KW-1185">Reference proteome</keyword>
<dbReference type="AlphaFoldDB" id="A0A0U5C6J6"/>
<evidence type="ECO:0000256" key="4">
    <source>
        <dbReference type="ARBA" id="ARBA00023136"/>
    </source>
</evidence>
<evidence type="ECO:0000256" key="3">
    <source>
        <dbReference type="ARBA" id="ARBA00022989"/>
    </source>
</evidence>
<feature type="transmembrane region" description="Helical" evidence="6">
    <location>
        <begin position="237"/>
        <end position="257"/>
    </location>
</feature>
<dbReference type="GO" id="GO:0042908">
    <property type="term" value="P:xenobiotic transport"/>
    <property type="evidence" value="ECO:0007669"/>
    <property type="project" value="UniProtKB-ARBA"/>
</dbReference>
<feature type="transmembrane region" description="Helical" evidence="6">
    <location>
        <begin position="400"/>
        <end position="419"/>
    </location>
</feature>
<evidence type="ECO:0000259" key="7">
    <source>
        <dbReference type="PROSITE" id="PS50850"/>
    </source>
</evidence>
<keyword evidence="4 6" id="KW-0472">Membrane</keyword>
<dbReference type="PROSITE" id="PS50850">
    <property type="entry name" value="MFS"/>
    <property type="match status" value="1"/>
</dbReference>
<keyword evidence="2 6" id="KW-0812">Transmembrane</keyword>
<feature type="transmembrane region" description="Helical" evidence="6">
    <location>
        <begin position="320"/>
        <end position="339"/>
    </location>
</feature>
<feature type="transmembrane region" description="Helical" evidence="6">
    <location>
        <begin position="118"/>
        <end position="137"/>
    </location>
</feature>
<feature type="transmembrane region" description="Helical" evidence="6">
    <location>
        <begin position="82"/>
        <end position="106"/>
    </location>
</feature>
<gene>
    <name evidence="8" type="ORF">ASPCAL05190</name>
</gene>